<reference evidence="1 2" key="1">
    <citation type="submission" date="2017-11" db="EMBL/GenBank/DDBJ databases">
        <authorList>
            <person name="Kracher B."/>
        </authorList>
    </citation>
    <scope>NUCLEOTIDE SEQUENCE [LARGE SCALE GENOMIC DNA]</scope>
    <source>
        <strain evidence="1 2">RACE1</strain>
    </source>
</reference>
<accession>A0A383UYK3</accession>
<protein>
    <submittedName>
        <fullName evidence="1">Uncharacterized protein</fullName>
    </submittedName>
</protein>
<name>A0A383UYK3_BLUHO</name>
<proteinExistence type="predicted"/>
<organism evidence="1 2">
    <name type="scientific">Blumeria hordei</name>
    <name type="common">Barley powdery mildew</name>
    <name type="synonym">Blumeria graminis f. sp. hordei</name>
    <dbReference type="NCBI Taxonomy" id="2867405"/>
    <lineage>
        <taxon>Eukaryota</taxon>
        <taxon>Fungi</taxon>
        <taxon>Dikarya</taxon>
        <taxon>Ascomycota</taxon>
        <taxon>Pezizomycotina</taxon>
        <taxon>Leotiomycetes</taxon>
        <taxon>Erysiphales</taxon>
        <taxon>Erysiphaceae</taxon>
        <taxon>Blumeria</taxon>
    </lineage>
</organism>
<gene>
    <name evidence="1" type="ORF">BLGHR1_16224</name>
</gene>
<evidence type="ECO:0000313" key="1">
    <source>
        <dbReference type="EMBL" id="SZF05421.1"/>
    </source>
</evidence>
<dbReference type="VEuPathDB" id="FungiDB:BLGHR1_16224"/>
<evidence type="ECO:0000313" key="2">
    <source>
        <dbReference type="Proteomes" id="UP000275772"/>
    </source>
</evidence>
<dbReference type="Proteomes" id="UP000275772">
    <property type="component" value="Unassembled WGS sequence"/>
</dbReference>
<dbReference type="EMBL" id="UNSH01000081">
    <property type="protein sequence ID" value="SZF05421.1"/>
    <property type="molecule type" value="Genomic_DNA"/>
</dbReference>
<dbReference type="AlphaFoldDB" id="A0A383UYK3"/>
<sequence>MDASTKKINFILIERRKKKSRNSRYRRNKTRSIAYLAAHPVASMYDKNLNQSNLPTKNFMLWWVRVHDEVPRRSFINSKIS</sequence>